<organism evidence="11 12">
    <name type="scientific">Edaphobacillus lindanitolerans</name>
    <dbReference type="NCBI Taxonomy" id="550447"/>
    <lineage>
        <taxon>Bacteria</taxon>
        <taxon>Bacillati</taxon>
        <taxon>Bacillota</taxon>
        <taxon>Bacilli</taxon>
        <taxon>Bacillales</taxon>
        <taxon>Bacillaceae</taxon>
        <taxon>Edaphobacillus</taxon>
    </lineage>
</organism>
<evidence type="ECO:0000256" key="2">
    <source>
        <dbReference type="ARBA" id="ARBA00014129"/>
    </source>
</evidence>
<dbReference type="InterPro" id="IPR041473">
    <property type="entry name" value="CtsR_C"/>
</dbReference>
<evidence type="ECO:0000259" key="9">
    <source>
        <dbReference type="Pfam" id="PF05848"/>
    </source>
</evidence>
<accession>A0A1U7PPG1</accession>
<dbReference type="PIRSF" id="PIRSF010607">
    <property type="entry name" value="Txn_repr_CtsR"/>
    <property type="match status" value="1"/>
</dbReference>
<keyword evidence="6 8" id="KW-0238">DNA-binding</keyword>
<feature type="domain" description="CtsR C-terminal dimerization" evidence="10">
    <location>
        <begin position="78"/>
        <end position="148"/>
    </location>
</feature>
<protein>
    <recommendedName>
        <fullName evidence="2 8">Transcriptional regulator CtsR</fullName>
    </recommendedName>
</protein>
<keyword evidence="12" id="KW-1185">Reference proteome</keyword>
<dbReference type="Proteomes" id="UP000187550">
    <property type="component" value="Unassembled WGS sequence"/>
</dbReference>
<dbReference type="InterPro" id="IPR041902">
    <property type="entry name" value="CtsR_N_sf"/>
</dbReference>
<keyword evidence="7 8" id="KW-0804">Transcription</keyword>
<evidence type="ECO:0000313" key="12">
    <source>
        <dbReference type="Proteomes" id="UP000187550"/>
    </source>
</evidence>
<dbReference type="InterPro" id="IPR008463">
    <property type="entry name" value="CtsR"/>
</dbReference>
<evidence type="ECO:0000259" key="10">
    <source>
        <dbReference type="Pfam" id="PF17727"/>
    </source>
</evidence>
<evidence type="ECO:0000256" key="4">
    <source>
        <dbReference type="ARBA" id="ARBA00023015"/>
    </source>
</evidence>
<reference evidence="12" key="1">
    <citation type="submission" date="2017-01" db="EMBL/GenBank/DDBJ databases">
        <authorList>
            <person name="Varghese N."/>
            <person name="Submissions S."/>
        </authorList>
    </citation>
    <scope>NUCLEOTIDE SEQUENCE [LARGE SCALE GENOMIC DNA]</scope>
    <source>
        <strain evidence="12">MNA4</strain>
    </source>
</reference>
<comment type="similarity">
    <text evidence="1 8">Belongs to the CtsR family.</text>
</comment>
<dbReference type="Pfam" id="PF17727">
    <property type="entry name" value="CtsR_C"/>
    <property type="match status" value="1"/>
</dbReference>
<name>A0A1U7PPG1_9BACI</name>
<evidence type="ECO:0000256" key="8">
    <source>
        <dbReference type="PIRNR" id="PIRNR010607"/>
    </source>
</evidence>
<dbReference type="Gene3D" id="1.10.1200.150">
    <property type="entry name" value="Transcriptional regulator CtsR, C-terminal domain"/>
    <property type="match status" value="1"/>
</dbReference>
<dbReference type="GO" id="GO:0003677">
    <property type="term" value="F:DNA binding"/>
    <property type="evidence" value="ECO:0007669"/>
    <property type="project" value="UniProtKB-UniRule"/>
</dbReference>
<evidence type="ECO:0000256" key="3">
    <source>
        <dbReference type="ARBA" id="ARBA00022491"/>
    </source>
</evidence>
<dbReference type="GO" id="GO:0006355">
    <property type="term" value="P:regulation of DNA-templated transcription"/>
    <property type="evidence" value="ECO:0007669"/>
    <property type="project" value="UniProtKB-UniRule"/>
</dbReference>
<evidence type="ECO:0000256" key="5">
    <source>
        <dbReference type="ARBA" id="ARBA00023016"/>
    </source>
</evidence>
<dbReference type="InterPro" id="IPR041908">
    <property type="entry name" value="CtsR_C_sf"/>
</dbReference>
<dbReference type="FunFam" id="3.30.56.130:FF:000001">
    <property type="entry name" value="Transcriptional regulator CtsR"/>
    <property type="match status" value="1"/>
</dbReference>
<evidence type="ECO:0000256" key="7">
    <source>
        <dbReference type="ARBA" id="ARBA00023163"/>
    </source>
</evidence>
<dbReference type="Pfam" id="PF05848">
    <property type="entry name" value="CtsR"/>
    <property type="match status" value="1"/>
</dbReference>
<feature type="domain" description="CtsR N-terminal HTH" evidence="9">
    <location>
        <begin position="3"/>
        <end position="73"/>
    </location>
</feature>
<dbReference type="InterPro" id="IPR040465">
    <property type="entry name" value="CtsR_N"/>
</dbReference>
<evidence type="ECO:0000256" key="6">
    <source>
        <dbReference type="ARBA" id="ARBA00023125"/>
    </source>
</evidence>
<keyword evidence="3 8" id="KW-0678">Repressor</keyword>
<sequence>MRNISDIIEGYLKTIIETEQDGMAEIKRSEVAEKFQCVPSQINYVINTRFTTERGYMVESKRGGGGYIRIVRIRPHSRKELIDQVIGMIENGSTQSMAEDVIYRLIDEEVLSKREAKMMLAAVDRLTLMTQLPERDLLRSRIIRAMLMTLKYEEAKNTSAADGNTKDGPGRED</sequence>
<evidence type="ECO:0000256" key="1">
    <source>
        <dbReference type="ARBA" id="ARBA00010189"/>
    </source>
</evidence>
<proteinExistence type="inferred from homology"/>
<dbReference type="Gene3D" id="3.30.56.130">
    <property type="entry name" value="Transcriptional regulator CtsR, winged HTH domain"/>
    <property type="match status" value="1"/>
</dbReference>
<gene>
    <name evidence="11" type="ORF">SAMN05428946_2105</name>
</gene>
<evidence type="ECO:0000313" key="11">
    <source>
        <dbReference type="EMBL" id="SIT87483.1"/>
    </source>
</evidence>
<dbReference type="EMBL" id="FTPL01000003">
    <property type="protein sequence ID" value="SIT87483.1"/>
    <property type="molecule type" value="Genomic_DNA"/>
</dbReference>
<dbReference type="OrthoDB" id="1680813at2"/>
<keyword evidence="5" id="KW-0346">Stress response</keyword>
<keyword evidence="4 8" id="KW-0805">Transcription regulation</keyword>
<dbReference type="STRING" id="550447.SAMN05428946_2105"/>
<dbReference type="AlphaFoldDB" id="A0A1U7PPG1"/>
<dbReference type="RefSeq" id="WP_076758761.1">
    <property type="nucleotide sequence ID" value="NZ_FTPL01000003.1"/>
</dbReference>